<dbReference type="InterPro" id="IPR005523">
    <property type="entry name" value="DUF317_SPDY"/>
</dbReference>
<protein>
    <recommendedName>
        <fullName evidence="1">DUF317 domain-containing protein</fullName>
    </recommendedName>
</protein>
<organism evidence="2 3">
    <name type="scientific">Streptomyces lydicamycinicus</name>
    <dbReference type="NCBI Taxonomy" id="1546107"/>
    <lineage>
        <taxon>Bacteria</taxon>
        <taxon>Bacillati</taxon>
        <taxon>Actinomycetota</taxon>
        <taxon>Actinomycetes</taxon>
        <taxon>Kitasatosporales</taxon>
        <taxon>Streptomycetaceae</taxon>
        <taxon>Streptomyces</taxon>
    </lineage>
</organism>
<dbReference type="RefSeq" id="WP_042161361.1">
    <property type="nucleotide sequence ID" value="NZ_BBNO01000010.1"/>
</dbReference>
<evidence type="ECO:0000313" key="2">
    <source>
        <dbReference type="EMBL" id="GAO12409.1"/>
    </source>
</evidence>
<accession>A0A0P4RHK9</accession>
<reference evidence="3" key="1">
    <citation type="submission" date="2014-09" db="EMBL/GenBank/DDBJ databases">
        <title>Whole genome shotgun sequence of Streptomyces sp. NBRC 110027.</title>
        <authorList>
            <person name="Komaki H."/>
            <person name="Ichikawa N."/>
            <person name="Katano-Makiyama Y."/>
            <person name="Hosoyama A."/>
            <person name="Hashimoto M."/>
            <person name="Uohara A."/>
            <person name="Kitahashi Y."/>
            <person name="Ohji S."/>
            <person name="Kimura A."/>
            <person name="Yamazoe A."/>
            <person name="Igarashi Y."/>
            <person name="Fujita N."/>
        </authorList>
    </citation>
    <scope>NUCLEOTIDE SEQUENCE [LARGE SCALE GENOMIC DNA]</scope>
    <source>
        <strain evidence="3">NBRC 110027</strain>
    </source>
</reference>
<dbReference type="Proteomes" id="UP000048965">
    <property type="component" value="Unassembled WGS sequence"/>
</dbReference>
<feature type="domain" description="DUF317" evidence="1">
    <location>
        <begin position="137"/>
        <end position="187"/>
    </location>
</feature>
<keyword evidence="3" id="KW-1185">Reference proteome</keyword>
<dbReference type="Pfam" id="PF03771">
    <property type="entry name" value="SPDY"/>
    <property type="match status" value="2"/>
</dbReference>
<evidence type="ECO:0000259" key="1">
    <source>
        <dbReference type="Pfam" id="PF03771"/>
    </source>
</evidence>
<sequence length="240" mass="26766">MSPYAHDDRVMVSPRYMAGAGDRVADVIGPLIHLFGWKHEHDAATGHVAVDSPDASLFVDFAPLHPRGQWLTVAHHEPYWEATFSRQTPLEAVAAVTQALPQLLGDARHADRIPITDMPLDQLAELNNWSAKDGTLTSPDLYCRLQHTPDQEIAWQVEHVYYEGTPLATFTQDTPECLVRNFFAHLTALMAVERVFSDIPLSTRHGNSALITPVRGSGVNPQIHHALAQLDRPDRPGRRR</sequence>
<gene>
    <name evidence="2" type="ORF">TPA0598_10_03790</name>
</gene>
<comment type="caution">
    <text evidence="2">The sequence shown here is derived from an EMBL/GenBank/DDBJ whole genome shotgun (WGS) entry which is preliminary data.</text>
</comment>
<evidence type="ECO:0000313" key="3">
    <source>
        <dbReference type="Proteomes" id="UP000048965"/>
    </source>
</evidence>
<name>A0A0P4RHK9_9ACTN</name>
<feature type="domain" description="DUF317" evidence="1">
    <location>
        <begin position="52"/>
        <end position="100"/>
    </location>
</feature>
<dbReference type="AlphaFoldDB" id="A0A0P4RHK9"/>
<reference evidence="2 3" key="2">
    <citation type="journal article" date="2015" name="Stand. Genomic Sci.">
        <title>Draft genome sequence of marine-derived Streptomyces sp. TP-A0598, a producer of anti-MRSA antibiotic lydicamycins.</title>
        <authorList>
            <person name="Komaki H."/>
            <person name="Ichikawa N."/>
            <person name="Hosoyama A."/>
            <person name="Fujita N."/>
            <person name="Igarashi Y."/>
        </authorList>
    </citation>
    <scope>NUCLEOTIDE SEQUENCE [LARGE SCALE GENOMIC DNA]</scope>
    <source>
        <strain evidence="2 3">NBRC 110027</strain>
    </source>
</reference>
<dbReference type="EMBL" id="BBNO01000010">
    <property type="protein sequence ID" value="GAO12409.1"/>
    <property type="molecule type" value="Genomic_DNA"/>
</dbReference>
<proteinExistence type="predicted"/>